<accession>A0A350P1M8</accession>
<name>A0A350P1M8_9ALTE</name>
<evidence type="ECO:0008006" key="3">
    <source>
        <dbReference type="Google" id="ProtNLM"/>
    </source>
</evidence>
<proteinExistence type="predicted"/>
<gene>
    <name evidence="1" type="ORF">DCW74_05595</name>
</gene>
<evidence type="ECO:0000313" key="1">
    <source>
        <dbReference type="EMBL" id="HAW75195.1"/>
    </source>
</evidence>
<dbReference type="Proteomes" id="UP000263517">
    <property type="component" value="Unassembled WGS sequence"/>
</dbReference>
<organism evidence="1 2">
    <name type="scientific">Alteromonas australica</name>
    <dbReference type="NCBI Taxonomy" id="589873"/>
    <lineage>
        <taxon>Bacteria</taxon>
        <taxon>Pseudomonadati</taxon>
        <taxon>Pseudomonadota</taxon>
        <taxon>Gammaproteobacteria</taxon>
        <taxon>Alteromonadales</taxon>
        <taxon>Alteromonadaceae</taxon>
        <taxon>Alteromonas/Salinimonas group</taxon>
        <taxon>Alteromonas</taxon>
    </lineage>
</organism>
<dbReference type="EMBL" id="DNAN01000191">
    <property type="protein sequence ID" value="HAW75195.1"/>
    <property type="molecule type" value="Genomic_DNA"/>
</dbReference>
<dbReference type="AlphaFoldDB" id="A0A350P1M8"/>
<sequence>MKLKMTTTQQEIVEVCNSVRELLLVKNRKYGDSALNPTRVFSKSDAVEQIKVRIDDKLSRIATSGTSATDEDTLQDLIGYLVLLKIATKRRVTYEDVLEDQIESALEGNEPCGVDESDIVHVVEKKGTLVGVKSNGEACVLEKAPIPWHMTH</sequence>
<reference evidence="1 2" key="1">
    <citation type="journal article" date="2018" name="Nat. Biotechnol.">
        <title>A standardized bacterial taxonomy based on genome phylogeny substantially revises the tree of life.</title>
        <authorList>
            <person name="Parks D.H."/>
            <person name="Chuvochina M."/>
            <person name="Waite D.W."/>
            <person name="Rinke C."/>
            <person name="Skarshewski A."/>
            <person name="Chaumeil P.A."/>
            <person name="Hugenholtz P."/>
        </authorList>
    </citation>
    <scope>NUCLEOTIDE SEQUENCE [LARGE SCALE GENOMIC DNA]</scope>
    <source>
        <strain evidence="1">UBA11978</strain>
    </source>
</reference>
<comment type="caution">
    <text evidence="1">The sequence shown here is derived from an EMBL/GenBank/DDBJ whole genome shotgun (WGS) entry which is preliminary data.</text>
</comment>
<evidence type="ECO:0000313" key="2">
    <source>
        <dbReference type="Proteomes" id="UP000263517"/>
    </source>
</evidence>
<protein>
    <recommendedName>
        <fullName evidence="3">Nucleotide modification associated domain-containing protein</fullName>
    </recommendedName>
</protein>